<comment type="catalytic activity">
    <reaction evidence="1">
        <text>S-ubiquitinyl-[E2 ubiquitin-conjugating enzyme]-L-cysteine + [acceptor protein]-L-lysine = [E2 ubiquitin-conjugating enzyme]-L-cysteine + N(6)-ubiquitinyl-[acceptor protein]-L-lysine.</text>
        <dbReference type="EC" id="2.3.2.27"/>
    </reaction>
</comment>
<gene>
    <name evidence="16" type="ORF">Csa_4G333870</name>
</gene>
<organism evidence="16 17">
    <name type="scientific">Cucumis sativus</name>
    <name type="common">Cucumber</name>
    <dbReference type="NCBI Taxonomy" id="3659"/>
    <lineage>
        <taxon>Eukaryota</taxon>
        <taxon>Viridiplantae</taxon>
        <taxon>Streptophyta</taxon>
        <taxon>Embryophyta</taxon>
        <taxon>Tracheophyta</taxon>
        <taxon>Spermatophyta</taxon>
        <taxon>Magnoliopsida</taxon>
        <taxon>eudicotyledons</taxon>
        <taxon>Gunneridae</taxon>
        <taxon>Pentapetalae</taxon>
        <taxon>rosids</taxon>
        <taxon>fabids</taxon>
        <taxon>Cucurbitales</taxon>
        <taxon>Cucurbitaceae</taxon>
        <taxon>Benincaseae</taxon>
        <taxon>Cucumis</taxon>
    </lineage>
</organism>
<evidence type="ECO:0000259" key="15">
    <source>
        <dbReference type="PROSITE" id="PS50089"/>
    </source>
</evidence>
<evidence type="ECO:0000256" key="14">
    <source>
        <dbReference type="SAM" id="Phobius"/>
    </source>
</evidence>
<evidence type="ECO:0000313" key="17">
    <source>
        <dbReference type="Proteomes" id="UP000029981"/>
    </source>
</evidence>
<comment type="subcellular location">
    <subcellularLocation>
        <location evidence="2">Membrane</location>
        <topology evidence="2">Single-pass membrane protein</topology>
    </subcellularLocation>
</comment>
<dbReference type="Pfam" id="PF13639">
    <property type="entry name" value="zf-RING_2"/>
    <property type="match status" value="1"/>
</dbReference>
<dbReference type="SUPFAM" id="SSF57850">
    <property type="entry name" value="RING/U-box"/>
    <property type="match status" value="1"/>
</dbReference>
<reference evidence="16 17" key="1">
    <citation type="journal article" date="2009" name="Nat. Genet.">
        <title>The genome of the cucumber, Cucumis sativus L.</title>
        <authorList>
            <person name="Huang S."/>
            <person name="Li R."/>
            <person name="Zhang Z."/>
            <person name="Li L."/>
            <person name="Gu X."/>
            <person name="Fan W."/>
            <person name="Lucas W.J."/>
            <person name="Wang X."/>
            <person name="Xie B."/>
            <person name="Ni P."/>
            <person name="Ren Y."/>
            <person name="Zhu H."/>
            <person name="Li J."/>
            <person name="Lin K."/>
            <person name="Jin W."/>
            <person name="Fei Z."/>
            <person name="Li G."/>
            <person name="Staub J."/>
            <person name="Kilian A."/>
            <person name="van der Vossen E.A."/>
            <person name="Wu Y."/>
            <person name="Guo J."/>
            <person name="He J."/>
            <person name="Jia Z."/>
            <person name="Ren Y."/>
            <person name="Tian G."/>
            <person name="Lu Y."/>
            <person name="Ruan J."/>
            <person name="Qian W."/>
            <person name="Wang M."/>
            <person name="Huang Q."/>
            <person name="Li B."/>
            <person name="Xuan Z."/>
            <person name="Cao J."/>
            <person name="Asan"/>
            <person name="Wu Z."/>
            <person name="Zhang J."/>
            <person name="Cai Q."/>
            <person name="Bai Y."/>
            <person name="Zhao B."/>
            <person name="Han Y."/>
            <person name="Li Y."/>
            <person name="Li X."/>
            <person name="Wang S."/>
            <person name="Shi Q."/>
            <person name="Liu S."/>
            <person name="Cho W.K."/>
            <person name="Kim J.Y."/>
            <person name="Xu Y."/>
            <person name="Heller-Uszynska K."/>
            <person name="Miao H."/>
            <person name="Cheng Z."/>
            <person name="Zhang S."/>
            <person name="Wu J."/>
            <person name="Yang Y."/>
            <person name="Kang H."/>
            <person name="Li M."/>
            <person name="Liang H."/>
            <person name="Ren X."/>
            <person name="Shi Z."/>
            <person name="Wen M."/>
            <person name="Jian M."/>
            <person name="Yang H."/>
            <person name="Zhang G."/>
            <person name="Yang Z."/>
            <person name="Chen R."/>
            <person name="Liu S."/>
            <person name="Li J."/>
            <person name="Ma L."/>
            <person name="Liu H."/>
            <person name="Zhou Y."/>
            <person name="Zhao J."/>
            <person name="Fang X."/>
            <person name="Li G."/>
            <person name="Fang L."/>
            <person name="Li Y."/>
            <person name="Liu D."/>
            <person name="Zheng H."/>
            <person name="Zhang Y."/>
            <person name="Qin N."/>
            <person name="Li Z."/>
            <person name="Yang G."/>
            <person name="Yang S."/>
            <person name="Bolund L."/>
            <person name="Kristiansen K."/>
            <person name="Zheng H."/>
            <person name="Li S."/>
            <person name="Zhang X."/>
            <person name="Yang H."/>
            <person name="Wang J."/>
            <person name="Sun R."/>
            <person name="Zhang B."/>
            <person name="Jiang S."/>
            <person name="Wang J."/>
            <person name="Du Y."/>
            <person name="Li S."/>
        </authorList>
    </citation>
    <scope>NUCLEOTIDE SEQUENCE [LARGE SCALE GENOMIC DNA]</scope>
    <source>
        <strain evidence="17">cv. 9930</strain>
    </source>
</reference>
<evidence type="ECO:0000256" key="12">
    <source>
        <dbReference type="PROSITE-ProRule" id="PRU00175"/>
    </source>
</evidence>
<dbReference type="eggNOG" id="KOG0800">
    <property type="taxonomic scope" value="Eukaryota"/>
</dbReference>
<evidence type="ECO:0000313" key="16">
    <source>
        <dbReference type="EMBL" id="KGN54449.1"/>
    </source>
</evidence>
<dbReference type="GO" id="GO:0061630">
    <property type="term" value="F:ubiquitin protein ligase activity"/>
    <property type="evidence" value="ECO:0000318"/>
    <property type="project" value="GO_Central"/>
</dbReference>
<keyword evidence="8" id="KW-0862">Zinc</keyword>
<dbReference type="Gene3D" id="3.30.40.10">
    <property type="entry name" value="Zinc/RING finger domain, C3HC4 (zinc finger)"/>
    <property type="match status" value="1"/>
</dbReference>
<keyword evidence="4" id="KW-0808">Transferase</keyword>
<keyword evidence="12" id="KW-0863">Zinc-finger</keyword>
<sequence length="180" mass="19507">MSISSQTISPNTHHTPTKYVQGPPPPAFPAHTTLDNNMVILLAALLYALVGALVMNSILRCIWRRWWSAAAARVERQELEEIPVAVYEGEGRMKIRGTECAICLGEFESGEGLRIMPKCNHGFHVHCIDAWLVSHSSCPNCRHSLPVKTVADGGSGGVGEVRRAGNDGSDDIIIILIAAI</sequence>
<dbReference type="InterPro" id="IPR001841">
    <property type="entry name" value="Znf_RING"/>
</dbReference>
<evidence type="ECO:0000256" key="3">
    <source>
        <dbReference type="ARBA" id="ARBA00012483"/>
    </source>
</evidence>
<evidence type="ECO:0000256" key="13">
    <source>
        <dbReference type="SAM" id="MobiDB-lite"/>
    </source>
</evidence>
<dbReference type="GO" id="GO:0016567">
    <property type="term" value="P:protein ubiquitination"/>
    <property type="evidence" value="ECO:0007669"/>
    <property type="project" value="InterPro"/>
</dbReference>
<evidence type="ECO:0000256" key="4">
    <source>
        <dbReference type="ARBA" id="ARBA00022679"/>
    </source>
</evidence>
<dbReference type="GO" id="GO:0016020">
    <property type="term" value="C:membrane"/>
    <property type="evidence" value="ECO:0007669"/>
    <property type="project" value="UniProtKB-SubCell"/>
</dbReference>
<dbReference type="SMART" id="SM00184">
    <property type="entry name" value="RING"/>
    <property type="match status" value="1"/>
</dbReference>
<feature type="domain" description="RING-type" evidence="15">
    <location>
        <begin position="100"/>
        <end position="142"/>
    </location>
</feature>
<evidence type="ECO:0000256" key="2">
    <source>
        <dbReference type="ARBA" id="ARBA00004167"/>
    </source>
</evidence>
<reference evidence="16 17" key="3">
    <citation type="journal article" date="2010" name="BMC Genomics">
        <title>Transcriptome sequencing and comparative analysis of cucumber flowers with different sex types.</title>
        <authorList>
            <person name="Guo S."/>
            <person name="Zheng Y."/>
            <person name="Joung J.G."/>
            <person name="Liu S."/>
            <person name="Zhang Z."/>
            <person name="Crasta O.R."/>
            <person name="Sobral B.W."/>
            <person name="Xu Y."/>
            <person name="Huang S."/>
            <person name="Fei Z."/>
        </authorList>
    </citation>
    <scope>NUCLEOTIDE SEQUENCE [LARGE SCALE GENOMIC DNA]</scope>
    <source>
        <strain evidence="17">cv. 9930</strain>
    </source>
</reference>
<keyword evidence="17" id="KW-1185">Reference proteome</keyword>
<dbReference type="OrthoDB" id="8062037at2759"/>
<evidence type="ECO:0000256" key="6">
    <source>
        <dbReference type="ARBA" id="ARBA00022723"/>
    </source>
</evidence>
<keyword evidence="10 14" id="KW-0472">Membrane</keyword>
<dbReference type="Gramene" id="KGN54449">
    <property type="protein sequence ID" value="KGN54449"/>
    <property type="gene ID" value="Csa_4G333870"/>
</dbReference>
<dbReference type="CDD" id="cd16461">
    <property type="entry name" value="RING-H2_EL5-like"/>
    <property type="match status" value="1"/>
</dbReference>
<feature type="region of interest" description="Disordered" evidence="13">
    <location>
        <begin position="1"/>
        <end position="26"/>
    </location>
</feature>
<proteinExistence type="inferred from homology"/>
<evidence type="ECO:0000256" key="7">
    <source>
        <dbReference type="ARBA" id="ARBA00022786"/>
    </source>
</evidence>
<dbReference type="InterPro" id="IPR044602">
    <property type="entry name" value="ATL10/ATL72-79-like"/>
</dbReference>
<reference evidence="16 17" key="2">
    <citation type="journal article" date="2009" name="PLoS ONE">
        <title>An integrated genetic and cytogenetic map of the cucumber genome.</title>
        <authorList>
            <person name="Ren Y."/>
            <person name="Zhang Z."/>
            <person name="Liu J."/>
            <person name="Staub J.E."/>
            <person name="Han Y."/>
            <person name="Cheng Z."/>
            <person name="Li X."/>
            <person name="Lu J."/>
            <person name="Miao H."/>
            <person name="Kang H."/>
            <person name="Xie B."/>
            <person name="Gu X."/>
            <person name="Wang X."/>
            <person name="Du Y."/>
            <person name="Jin W."/>
            <person name="Huang S."/>
        </authorList>
    </citation>
    <scope>NUCLEOTIDE SEQUENCE [LARGE SCALE GENOMIC DNA]</scope>
    <source>
        <strain evidence="17">cv. 9930</strain>
    </source>
</reference>
<evidence type="ECO:0000256" key="10">
    <source>
        <dbReference type="ARBA" id="ARBA00023136"/>
    </source>
</evidence>
<evidence type="ECO:0000256" key="11">
    <source>
        <dbReference type="ARBA" id="ARBA00024209"/>
    </source>
</evidence>
<evidence type="ECO:0000256" key="1">
    <source>
        <dbReference type="ARBA" id="ARBA00000900"/>
    </source>
</evidence>
<dbReference type="EC" id="2.3.2.27" evidence="3"/>
<keyword evidence="7" id="KW-0833">Ubl conjugation pathway</keyword>
<dbReference type="GO" id="GO:0008270">
    <property type="term" value="F:zinc ion binding"/>
    <property type="evidence" value="ECO:0007669"/>
    <property type="project" value="UniProtKB-KW"/>
</dbReference>
<dbReference type="InterPro" id="IPR013083">
    <property type="entry name" value="Znf_RING/FYVE/PHD"/>
</dbReference>
<name>A0A0A0L057_CUCSA</name>
<dbReference type="PANTHER" id="PTHR46905">
    <property type="entry name" value="RING-H2 FINGER PROTEIN ATL78"/>
    <property type="match status" value="1"/>
</dbReference>
<feature type="compositionally biased region" description="Polar residues" evidence="13">
    <location>
        <begin position="1"/>
        <end position="14"/>
    </location>
</feature>
<keyword evidence="9 14" id="KW-1133">Transmembrane helix</keyword>
<dbReference type="Proteomes" id="UP000029981">
    <property type="component" value="Chromosome 4"/>
</dbReference>
<feature type="transmembrane region" description="Helical" evidence="14">
    <location>
        <begin position="38"/>
        <end position="59"/>
    </location>
</feature>
<dbReference type="PROSITE" id="PS50089">
    <property type="entry name" value="ZF_RING_2"/>
    <property type="match status" value="1"/>
</dbReference>
<reference evidence="16 17" key="4">
    <citation type="journal article" date="2011" name="BMC Genomics">
        <title>RNA-Seq improves annotation of protein-coding genes in the cucumber genome.</title>
        <authorList>
            <person name="Li Z."/>
            <person name="Zhang Z."/>
            <person name="Yan P."/>
            <person name="Huang S."/>
            <person name="Fei Z."/>
            <person name="Lin K."/>
        </authorList>
    </citation>
    <scope>NUCLEOTIDE SEQUENCE [LARGE SCALE GENOMIC DNA]</scope>
    <source>
        <strain evidence="17">cv. 9930</strain>
    </source>
</reference>
<dbReference type="OMA" id="IRGTECA"/>
<evidence type="ECO:0000256" key="9">
    <source>
        <dbReference type="ARBA" id="ARBA00022989"/>
    </source>
</evidence>
<accession>A0A0A0L057</accession>
<keyword evidence="5 14" id="KW-0812">Transmembrane</keyword>
<dbReference type="PANTHER" id="PTHR46905:SF21">
    <property type="entry name" value="RING-TYPE E3 UBIQUITIN TRANSFERASE"/>
    <property type="match status" value="1"/>
</dbReference>
<evidence type="ECO:0000256" key="5">
    <source>
        <dbReference type="ARBA" id="ARBA00022692"/>
    </source>
</evidence>
<dbReference type="KEGG" id="csv:101206934"/>
<dbReference type="EMBL" id="CM002925">
    <property type="protein sequence ID" value="KGN54449.1"/>
    <property type="molecule type" value="Genomic_DNA"/>
</dbReference>
<keyword evidence="6" id="KW-0479">Metal-binding</keyword>
<comment type="similarity">
    <text evidence="11">Belongs to the RING-type zinc finger family. ATL subfamily.</text>
</comment>
<dbReference type="AlphaFoldDB" id="A0A0A0L057"/>
<evidence type="ECO:0000256" key="8">
    <source>
        <dbReference type="ARBA" id="ARBA00022833"/>
    </source>
</evidence>
<protein>
    <recommendedName>
        <fullName evidence="3">RING-type E3 ubiquitin transferase</fullName>
        <ecNumber evidence="3">2.3.2.27</ecNumber>
    </recommendedName>
</protein>